<comment type="caution">
    <text evidence="1">The sequence shown here is derived from an EMBL/GenBank/DDBJ whole genome shotgun (WGS) entry which is preliminary data.</text>
</comment>
<protein>
    <submittedName>
        <fullName evidence="1">Uncharacterized protein</fullName>
    </submittedName>
</protein>
<dbReference type="SUPFAM" id="SSF55797">
    <property type="entry name" value="PR-1-like"/>
    <property type="match status" value="1"/>
</dbReference>
<accession>A0A820LLH3</accession>
<sequence>MVWRSSRKLGVGIAYSPKGNEVYIVANYYPAGNTINP</sequence>
<organism evidence="1 2">
    <name type="scientific">Rotaria sordida</name>
    <dbReference type="NCBI Taxonomy" id="392033"/>
    <lineage>
        <taxon>Eukaryota</taxon>
        <taxon>Metazoa</taxon>
        <taxon>Spiralia</taxon>
        <taxon>Gnathifera</taxon>
        <taxon>Rotifera</taxon>
        <taxon>Eurotatoria</taxon>
        <taxon>Bdelloidea</taxon>
        <taxon>Philodinida</taxon>
        <taxon>Philodinidae</taxon>
        <taxon>Rotaria</taxon>
    </lineage>
</organism>
<proteinExistence type="predicted"/>
<dbReference type="Gene3D" id="3.40.33.10">
    <property type="entry name" value="CAP"/>
    <property type="match status" value="1"/>
</dbReference>
<evidence type="ECO:0000313" key="1">
    <source>
        <dbReference type="EMBL" id="CAF4359341.1"/>
    </source>
</evidence>
<dbReference type="InterPro" id="IPR035940">
    <property type="entry name" value="CAP_sf"/>
</dbReference>
<gene>
    <name evidence="1" type="ORF">OTI717_LOCUS43798</name>
</gene>
<feature type="non-terminal residue" evidence="1">
    <location>
        <position position="37"/>
    </location>
</feature>
<dbReference type="AlphaFoldDB" id="A0A820LLH3"/>
<name>A0A820LLH3_9BILA</name>
<evidence type="ECO:0000313" key="2">
    <source>
        <dbReference type="Proteomes" id="UP000663823"/>
    </source>
</evidence>
<dbReference type="EMBL" id="CAJOAX010066498">
    <property type="protein sequence ID" value="CAF4359341.1"/>
    <property type="molecule type" value="Genomic_DNA"/>
</dbReference>
<reference evidence="1" key="1">
    <citation type="submission" date="2021-02" db="EMBL/GenBank/DDBJ databases">
        <authorList>
            <person name="Nowell W R."/>
        </authorList>
    </citation>
    <scope>NUCLEOTIDE SEQUENCE</scope>
</reference>
<dbReference type="Proteomes" id="UP000663823">
    <property type="component" value="Unassembled WGS sequence"/>
</dbReference>